<sequence>MADGHGQGLKRPGPTADGGQLPEQANKKIRHAGDSSLATHEAPRALEIPQAIAIARDMGERPFDVGVALGTMLSYIFPLVATHLEHAADFQNSVPEALVWATGFVEAVDGYTAYLRRTDVCADESPSNVAIDCQGRPSLRKYMERYAHVVATAYKDCVRRQLCQVFQSWSRAQTQLFNKGVDKAVSGAQWVVYPRANVVLQAGDNDWAIWLRGLCEELGIMEARAGRRVREDM</sequence>
<dbReference type="Proteomes" id="UP000016935">
    <property type="component" value="Unassembled WGS sequence"/>
</dbReference>
<evidence type="ECO:0000256" key="1">
    <source>
        <dbReference type="SAM" id="MobiDB-lite"/>
    </source>
</evidence>
<reference evidence="2 3" key="2">
    <citation type="journal article" date="2013" name="PLoS Genet.">
        <title>Comparative genome structure, secondary metabolite, and effector coding capacity across Cochliobolus pathogens.</title>
        <authorList>
            <person name="Condon B.J."/>
            <person name="Leng Y."/>
            <person name="Wu D."/>
            <person name="Bushley K.E."/>
            <person name="Ohm R.A."/>
            <person name="Otillar R."/>
            <person name="Martin J."/>
            <person name="Schackwitz W."/>
            <person name="Grimwood J."/>
            <person name="MohdZainudin N."/>
            <person name="Xue C."/>
            <person name="Wang R."/>
            <person name="Manning V.A."/>
            <person name="Dhillon B."/>
            <person name="Tu Z.J."/>
            <person name="Steffenson B.J."/>
            <person name="Salamov A."/>
            <person name="Sun H."/>
            <person name="Lowry S."/>
            <person name="LaButti K."/>
            <person name="Han J."/>
            <person name="Copeland A."/>
            <person name="Lindquist E."/>
            <person name="Barry K."/>
            <person name="Schmutz J."/>
            <person name="Baker S.E."/>
            <person name="Ciuffetti L.M."/>
            <person name="Grigoriev I.V."/>
            <person name="Zhong S."/>
            <person name="Turgeon B.G."/>
        </authorList>
    </citation>
    <scope>NUCLEOTIDE SEQUENCE [LARGE SCALE GENOMIC DNA]</scope>
    <source>
        <strain evidence="3">28A</strain>
    </source>
</reference>
<dbReference type="RefSeq" id="XP_008028716.1">
    <property type="nucleotide sequence ID" value="XM_008030525.1"/>
</dbReference>
<name>R0K0C0_EXST2</name>
<protein>
    <submittedName>
        <fullName evidence="2">Uncharacterized protein</fullName>
    </submittedName>
</protein>
<dbReference type="AlphaFoldDB" id="R0K0C0"/>
<dbReference type="OrthoDB" id="3786143at2759"/>
<dbReference type="GeneID" id="19402486"/>
<evidence type="ECO:0000313" key="2">
    <source>
        <dbReference type="EMBL" id="EOA83119.1"/>
    </source>
</evidence>
<reference evidence="2 3" key="1">
    <citation type="journal article" date="2012" name="PLoS Pathog.">
        <title>Diverse lifestyles and strategies of plant pathogenesis encoded in the genomes of eighteen Dothideomycetes fungi.</title>
        <authorList>
            <person name="Ohm R.A."/>
            <person name="Feau N."/>
            <person name="Henrissat B."/>
            <person name="Schoch C.L."/>
            <person name="Horwitz B.A."/>
            <person name="Barry K.W."/>
            <person name="Condon B.J."/>
            <person name="Copeland A.C."/>
            <person name="Dhillon B."/>
            <person name="Glaser F."/>
            <person name="Hesse C.N."/>
            <person name="Kosti I."/>
            <person name="LaButti K."/>
            <person name="Lindquist E.A."/>
            <person name="Lucas S."/>
            <person name="Salamov A.A."/>
            <person name="Bradshaw R.E."/>
            <person name="Ciuffetti L."/>
            <person name="Hamelin R.C."/>
            <person name="Kema G.H.J."/>
            <person name="Lawrence C."/>
            <person name="Scott J.A."/>
            <person name="Spatafora J.W."/>
            <person name="Turgeon B.G."/>
            <person name="de Wit P.J.G.M."/>
            <person name="Zhong S."/>
            <person name="Goodwin S.B."/>
            <person name="Grigoriev I.V."/>
        </authorList>
    </citation>
    <scope>NUCLEOTIDE SEQUENCE [LARGE SCALE GENOMIC DNA]</scope>
    <source>
        <strain evidence="3">28A</strain>
    </source>
</reference>
<gene>
    <name evidence="2" type="ORF">SETTUDRAFT_21822</name>
</gene>
<dbReference type="eggNOG" id="ENOG502R79B">
    <property type="taxonomic scope" value="Eukaryota"/>
</dbReference>
<feature type="region of interest" description="Disordered" evidence="1">
    <location>
        <begin position="1"/>
        <end position="23"/>
    </location>
</feature>
<accession>R0K0C0</accession>
<proteinExistence type="predicted"/>
<organism evidence="2 3">
    <name type="scientific">Exserohilum turcicum (strain 28A)</name>
    <name type="common">Northern leaf blight fungus</name>
    <name type="synonym">Setosphaeria turcica</name>
    <dbReference type="NCBI Taxonomy" id="671987"/>
    <lineage>
        <taxon>Eukaryota</taxon>
        <taxon>Fungi</taxon>
        <taxon>Dikarya</taxon>
        <taxon>Ascomycota</taxon>
        <taxon>Pezizomycotina</taxon>
        <taxon>Dothideomycetes</taxon>
        <taxon>Pleosporomycetidae</taxon>
        <taxon>Pleosporales</taxon>
        <taxon>Pleosporineae</taxon>
        <taxon>Pleosporaceae</taxon>
        <taxon>Exserohilum</taxon>
    </lineage>
</organism>
<dbReference type="HOGENOM" id="CLU_103880_0_0_1"/>
<keyword evidence="3" id="KW-1185">Reference proteome</keyword>
<evidence type="ECO:0000313" key="3">
    <source>
        <dbReference type="Proteomes" id="UP000016935"/>
    </source>
</evidence>
<dbReference type="EMBL" id="KB908833">
    <property type="protein sequence ID" value="EOA83119.1"/>
    <property type="molecule type" value="Genomic_DNA"/>
</dbReference>